<dbReference type="EC" id="1.10.3.11" evidence="19"/>
<accession>A0AAW1P2C9</accession>
<evidence type="ECO:0000256" key="18">
    <source>
        <dbReference type="PIRSR" id="PIRSR005229-1"/>
    </source>
</evidence>
<evidence type="ECO:0000256" key="1">
    <source>
        <dbReference type="ARBA" id="ARBA00001192"/>
    </source>
</evidence>
<dbReference type="PANTHER" id="PTHR31803">
    <property type="entry name" value="ALTERNATIVE OXIDASE"/>
    <property type="match status" value="1"/>
</dbReference>
<comment type="similarity">
    <text evidence="3 19">Belongs to the alternative oxidase family.</text>
</comment>
<keyword evidence="15" id="KW-0496">Mitochondrion</keyword>
<feature type="binding site" evidence="18">
    <location>
        <position position="94"/>
    </location>
    <ligand>
        <name>Fe cation</name>
        <dbReference type="ChEBI" id="CHEBI:24875"/>
        <label>1</label>
    </ligand>
</feature>
<evidence type="ECO:0000256" key="9">
    <source>
        <dbReference type="ARBA" id="ARBA00022792"/>
    </source>
</evidence>
<feature type="binding site" evidence="18">
    <location>
        <position position="199"/>
    </location>
    <ligand>
        <name>Fe cation</name>
        <dbReference type="ChEBI" id="CHEBI:24875"/>
        <label>1</label>
    </ligand>
</feature>
<dbReference type="PIRSF" id="PIRSF005229">
    <property type="entry name" value="AOX"/>
    <property type="match status" value="1"/>
</dbReference>
<dbReference type="InterPro" id="IPR002680">
    <property type="entry name" value="AOX"/>
</dbReference>
<feature type="binding site" evidence="18">
    <location>
        <position position="145"/>
    </location>
    <ligand>
        <name>Fe cation</name>
        <dbReference type="ChEBI" id="CHEBI:24875"/>
        <label>2</label>
    </ligand>
</feature>
<proteinExistence type="inferred from homology"/>
<feature type="transmembrane region" description="Helical" evidence="20">
    <location>
        <begin position="52"/>
        <end position="71"/>
    </location>
</feature>
<feature type="binding site" evidence="18">
    <location>
        <position position="199"/>
    </location>
    <ligand>
        <name>Fe cation</name>
        <dbReference type="ChEBI" id="CHEBI:24875"/>
        <label>2</label>
    </ligand>
</feature>
<dbReference type="FunFam" id="1.20.1260.140:FF:000002">
    <property type="entry name" value="Alternative oxidase"/>
    <property type="match status" value="1"/>
</dbReference>
<evidence type="ECO:0000256" key="12">
    <source>
        <dbReference type="ARBA" id="ARBA00022989"/>
    </source>
</evidence>
<keyword evidence="5" id="KW-0813">Transport</keyword>
<evidence type="ECO:0000313" key="21">
    <source>
        <dbReference type="EMBL" id="KAK9801855.1"/>
    </source>
</evidence>
<keyword evidence="6 19" id="KW-0679">Respiratory chain</keyword>
<dbReference type="GO" id="GO:0010230">
    <property type="term" value="P:alternative respiration"/>
    <property type="evidence" value="ECO:0007669"/>
    <property type="project" value="TreeGrafter"/>
</dbReference>
<reference evidence="21 22" key="1">
    <citation type="journal article" date="2024" name="Nat. Commun.">
        <title>Phylogenomics reveals the evolutionary origins of lichenization in chlorophyte algae.</title>
        <authorList>
            <person name="Puginier C."/>
            <person name="Libourel C."/>
            <person name="Otte J."/>
            <person name="Skaloud P."/>
            <person name="Haon M."/>
            <person name="Grisel S."/>
            <person name="Petersen M."/>
            <person name="Berrin J.G."/>
            <person name="Delaux P.M."/>
            <person name="Dal Grande F."/>
            <person name="Keller J."/>
        </authorList>
    </citation>
    <scope>NUCLEOTIDE SEQUENCE [LARGE SCALE GENOMIC DNA]</scope>
    <source>
        <strain evidence="21 22">SAG 2036</strain>
    </source>
</reference>
<keyword evidence="12 20" id="KW-1133">Transmembrane helix</keyword>
<name>A0AAW1P2C9_9CHLO</name>
<keyword evidence="11 19" id="KW-0249">Electron transport</keyword>
<gene>
    <name evidence="21" type="ORF">WJX73_002097</name>
</gene>
<dbReference type="GO" id="GO:0102721">
    <property type="term" value="F:ubiquinol:oxygen oxidoreductase activity"/>
    <property type="evidence" value="ECO:0007669"/>
    <property type="project" value="UniProtKB-EC"/>
</dbReference>
<evidence type="ECO:0000256" key="4">
    <source>
        <dbReference type="ARBA" id="ARBA00011748"/>
    </source>
</evidence>
<feature type="transmembrane region" description="Helical" evidence="20">
    <location>
        <begin position="109"/>
        <end position="132"/>
    </location>
</feature>
<dbReference type="AlphaFoldDB" id="A0AAW1P2C9"/>
<evidence type="ECO:0000256" key="6">
    <source>
        <dbReference type="ARBA" id="ARBA00022660"/>
    </source>
</evidence>
<evidence type="ECO:0000256" key="8">
    <source>
        <dbReference type="ARBA" id="ARBA00022723"/>
    </source>
</evidence>
<dbReference type="Gene3D" id="1.20.1260.140">
    <property type="entry name" value="Alternative oxidase"/>
    <property type="match status" value="1"/>
</dbReference>
<keyword evidence="13 19" id="KW-0560">Oxidoreductase</keyword>
<feature type="binding site" evidence="18">
    <location>
        <position position="55"/>
    </location>
    <ligand>
        <name>Fe cation</name>
        <dbReference type="ChEBI" id="CHEBI:24875"/>
        <label>1</label>
    </ligand>
</feature>
<dbReference type="CDD" id="cd01053">
    <property type="entry name" value="AOX"/>
    <property type="match status" value="1"/>
</dbReference>
<keyword evidence="9" id="KW-0999">Mitochondrion inner membrane</keyword>
<keyword evidence="10" id="KW-0809">Transit peptide</keyword>
<evidence type="ECO:0000256" key="13">
    <source>
        <dbReference type="ARBA" id="ARBA00023002"/>
    </source>
</evidence>
<feature type="binding site" evidence="18">
    <location>
        <position position="97"/>
    </location>
    <ligand>
        <name>Fe cation</name>
        <dbReference type="ChEBI" id="CHEBI:24875"/>
        <label>1</label>
    </ligand>
</feature>
<dbReference type="GO" id="GO:0009916">
    <property type="term" value="F:alternative oxidase activity"/>
    <property type="evidence" value="ECO:0007669"/>
    <property type="project" value="UniProtKB-UniRule"/>
</dbReference>
<evidence type="ECO:0000256" key="11">
    <source>
        <dbReference type="ARBA" id="ARBA00022982"/>
    </source>
</evidence>
<sequence length="229" mass="26569">MHSRLRPLQHKEPKKFFQSTGLYAVSIMRWTFDKMTGYGADMNEAKWMTRILFLETVAGVPGMVGAMLRHLRSLRSLKRDHGWIHTLLEEAENERMHLLTFLALKQPTFFFRAFVLGAQGVFFNLYTLFYMMSPRHCHAFVGYLEEEAVKTYTHCLHDIDSGKLEVWRNKKAPEIAINYWNLDADATMRDVVLAVRADEASHSHVNHTFSEMQAMDKNPFAAEDSQIIP</sequence>
<dbReference type="GO" id="GO:0005743">
    <property type="term" value="C:mitochondrial inner membrane"/>
    <property type="evidence" value="ECO:0007669"/>
    <property type="project" value="UniProtKB-SubCell"/>
</dbReference>
<comment type="catalytic activity">
    <reaction evidence="1 19">
        <text>2 a ubiquinol + O2 = 2 a ubiquinone + 2 H2O</text>
        <dbReference type="Rhea" id="RHEA:30255"/>
        <dbReference type="Rhea" id="RHEA-COMP:9565"/>
        <dbReference type="Rhea" id="RHEA-COMP:9566"/>
        <dbReference type="ChEBI" id="CHEBI:15377"/>
        <dbReference type="ChEBI" id="CHEBI:15379"/>
        <dbReference type="ChEBI" id="CHEBI:16389"/>
        <dbReference type="ChEBI" id="CHEBI:17976"/>
        <dbReference type="EC" id="1.10.3.11"/>
    </reaction>
</comment>
<dbReference type="GO" id="GO:0046872">
    <property type="term" value="F:metal ion binding"/>
    <property type="evidence" value="ECO:0007669"/>
    <property type="project" value="UniProtKB-UniRule"/>
</dbReference>
<comment type="caution">
    <text evidence="21">The sequence shown here is derived from an EMBL/GenBank/DDBJ whole genome shotgun (WGS) entry which is preliminary data.</text>
</comment>
<evidence type="ECO:0000313" key="22">
    <source>
        <dbReference type="Proteomes" id="UP001465755"/>
    </source>
</evidence>
<evidence type="ECO:0000256" key="17">
    <source>
        <dbReference type="ARBA" id="ARBA00025285"/>
    </source>
</evidence>
<feature type="binding site" evidence="18">
    <location>
        <position position="202"/>
    </location>
    <ligand>
        <name>Fe cation</name>
        <dbReference type="ChEBI" id="CHEBI:24875"/>
        <label>2</label>
    </ligand>
</feature>
<evidence type="ECO:0000256" key="20">
    <source>
        <dbReference type="SAM" id="Phobius"/>
    </source>
</evidence>
<keyword evidence="7 19" id="KW-0812">Transmembrane</keyword>
<feature type="binding site" evidence="18">
    <location>
        <position position="94"/>
    </location>
    <ligand>
        <name>Fe cation</name>
        <dbReference type="ChEBI" id="CHEBI:24875"/>
        <label>2</label>
    </ligand>
</feature>
<comment type="subunit">
    <text evidence="4">Homodimer; disulfide-linked.</text>
</comment>
<keyword evidence="8 18" id="KW-0479">Metal-binding</keyword>
<evidence type="ECO:0000256" key="2">
    <source>
        <dbReference type="ARBA" id="ARBA00004273"/>
    </source>
</evidence>
<protein>
    <recommendedName>
        <fullName evidence="19">Ubiquinol oxidase</fullName>
        <ecNumber evidence="19">1.10.3.11</ecNumber>
    </recommendedName>
</protein>
<evidence type="ECO:0000256" key="14">
    <source>
        <dbReference type="ARBA" id="ARBA00023004"/>
    </source>
</evidence>
<keyword evidence="16 19" id="KW-0472">Membrane</keyword>
<evidence type="ECO:0000256" key="15">
    <source>
        <dbReference type="ARBA" id="ARBA00023128"/>
    </source>
</evidence>
<dbReference type="PANTHER" id="PTHR31803:SF3">
    <property type="entry name" value="ALTERNATIVE OXIDASE"/>
    <property type="match status" value="1"/>
</dbReference>
<keyword evidence="14 18" id="KW-0408">Iron</keyword>
<dbReference type="Pfam" id="PF01786">
    <property type="entry name" value="AOX"/>
    <property type="match status" value="1"/>
</dbReference>
<dbReference type="Proteomes" id="UP001465755">
    <property type="component" value="Unassembled WGS sequence"/>
</dbReference>
<dbReference type="GO" id="GO:0098803">
    <property type="term" value="C:respiratory chain complex"/>
    <property type="evidence" value="ECO:0007669"/>
    <property type="project" value="UniProtKB-UniRule"/>
</dbReference>
<comment type="function">
    <text evidence="17">Catalyzes cyanide-resistant oxygen consumption. May increase respiration when the cytochrome respiratory pathway is restricted, or in response to low temperatures.</text>
</comment>
<evidence type="ECO:0000256" key="10">
    <source>
        <dbReference type="ARBA" id="ARBA00022946"/>
    </source>
</evidence>
<evidence type="ECO:0000256" key="16">
    <source>
        <dbReference type="ARBA" id="ARBA00023136"/>
    </source>
</evidence>
<comment type="subcellular location">
    <subcellularLocation>
        <location evidence="2">Mitochondrion inner membrane</location>
    </subcellularLocation>
</comment>
<evidence type="ECO:0000256" key="19">
    <source>
        <dbReference type="RuleBase" id="RU003779"/>
    </source>
</evidence>
<evidence type="ECO:0000256" key="5">
    <source>
        <dbReference type="ARBA" id="ARBA00022448"/>
    </source>
</evidence>
<evidence type="ECO:0000256" key="3">
    <source>
        <dbReference type="ARBA" id="ARBA00008388"/>
    </source>
</evidence>
<organism evidence="21 22">
    <name type="scientific">Symbiochloris irregularis</name>
    <dbReference type="NCBI Taxonomy" id="706552"/>
    <lineage>
        <taxon>Eukaryota</taxon>
        <taxon>Viridiplantae</taxon>
        <taxon>Chlorophyta</taxon>
        <taxon>core chlorophytes</taxon>
        <taxon>Trebouxiophyceae</taxon>
        <taxon>Trebouxiales</taxon>
        <taxon>Trebouxiaceae</taxon>
        <taxon>Symbiochloris</taxon>
    </lineage>
</organism>
<dbReference type="GO" id="GO:0106292">
    <property type="term" value="F:superoxide-generating NADPH oxidase activity"/>
    <property type="evidence" value="ECO:0007669"/>
    <property type="project" value="UniProtKB-ARBA"/>
</dbReference>
<comment type="cofactor">
    <cofactor evidence="18 19">
        <name>Fe cation</name>
        <dbReference type="ChEBI" id="CHEBI:24875"/>
    </cofactor>
    <text evidence="18 19">Binds 2 iron ions per subunit.</text>
</comment>
<dbReference type="EMBL" id="JALJOQ010000075">
    <property type="protein sequence ID" value="KAK9801855.1"/>
    <property type="molecule type" value="Genomic_DNA"/>
</dbReference>
<dbReference type="InterPro" id="IPR038659">
    <property type="entry name" value="AOX_sf"/>
</dbReference>
<evidence type="ECO:0000256" key="7">
    <source>
        <dbReference type="ARBA" id="ARBA00022692"/>
    </source>
</evidence>
<keyword evidence="22" id="KW-1185">Reference proteome</keyword>